<reference evidence="2 3" key="1">
    <citation type="submission" date="2021-06" db="EMBL/GenBank/DDBJ databases">
        <authorList>
            <person name="Kallberg Y."/>
            <person name="Tangrot J."/>
            <person name="Rosling A."/>
        </authorList>
    </citation>
    <scope>NUCLEOTIDE SEQUENCE [LARGE SCALE GENOMIC DNA]</scope>
    <source>
        <strain evidence="2 3">120-4 pot B 10/14</strain>
    </source>
</reference>
<feature type="compositionally biased region" description="Basic residues" evidence="1">
    <location>
        <begin position="7"/>
        <end position="28"/>
    </location>
</feature>
<evidence type="ECO:0000313" key="3">
    <source>
        <dbReference type="Proteomes" id="UP000789901"/>
    </source>
</evidence>
<evidence type="ECO:0000313" key="2">
    <source>
        <dbReference type="EMBL" id="CAG8824220.1"/>
    </source>
</evidence>
<name>A0ABN7WAR1_GIGMA</name>
<organism evidence="2 3">
    <name type="scientific">Gigaspora margarita</name>
    <dbReference type="NCBI Taxonomy" id="4874"/>
    <lineage>
        <taxon>Eukaryota</taxon>
        <taxon>Fungi</taxon>
        <taxon>Fungi incertae sedis</taxon>
        <taxon>Mucoromycota</taxon>
        <taxon>Glomeromycotina</taxon>
        <taxon>Glomeromycetes</taxon>
        <taxon>Diversisporales</taxon>
        <taxon>Gigasporaceae</taxon>
        <taxon>Gigaspora</taxon>
    </lineage>
</organism>
<sequence length="80" mass="9582">MLQKLSKNSKKRNYKSKLKVSSKPKKKRSTIDATNQELEEKKMKHVNKINKLRIRNAKTEVYEPYQKSTEMNLEEDKEKN</sequence>
<keyword evidence="3" id="KW-1185">Reference proteome</keyword>
<protein>
    <submittedName>
        <fullName evidence="2">5482_t:CDS:1</fullName>
    </submittedName>
</protein>
<dbReference type="Proteomes" id="UP000789901">
    <property type="component" value="Unassembled WGS sequence"/>
</dbReference>
<feature type="region of interest" description="Disordered" evidence="1">
    <location>
        <begin position="1"/>
        <end position="36"/>
    </location>
</feature>
<evidence type="ECO:0000256" key="1">
    <source>
        <dbReference type="SAM" id="MobiDB-lite"/>
    </source>
</evidence>
<proteinExistence type="predicted"/>
<comment type="caution">
    <text evidence="2">The sequence shown here is derived from an EMBL/GenBank/DDBJ whole genome shotgun (WGS) entry which is preliminary data.</text>
</comment>
<accession>A0ABN7WAR1</accession>
<gene>
    <name evidence="2" type="ORF">GMARGA_LOCUS28526</name>
</gene>
<dbReference type="EMBL" id="CAJVQB010036610">
    <property type="protein sequence ID" value="CAG8824220.1"/>
    <property type="molecule type" value="Genomic_DNA"/>
</dbReference>